<dbReference type="RefSeq" id="XP_008607761.1">
    <property type="nucleotide sequence ID" value="XM_008609539.1"/>
</dbReference>
<evidence type="ECO:0000313" key="4">
    <source>
        <dbReference type="Proteomes" id="UP000030762"/>
    </source>
</evidence>
<evidence type="ECO:0000313" key="3">
    <source>
        <dbReference type="EMBL" id="EQC38937.1"/>
    </source>
</evidence>
<dbReference type="GeneID" id="19944621"/>
<dbReference type="PANTHER" id="PTHR21549:SF1">
    <property type="entry name" value="COILED-COIL DOMAIN-CONTAINING PROTEIN 148"/>
    <property type="match status" value="1"/>
</dbReference>
<organism evidence="3 4">
    <name type="scientific">Saprolegnia diclina (strain VS20)</name>
    <dbReference type="NCBI Taxonomy" id="1156394"/>
    <lineage>
        <taxon>Eukaryota</taxon>
        <taxon>Sar</taxon>
        <taxon>Stramenopiles</taxon>
        <taxon>Oomycota</taxon>
        <taxon>Saprolegniomycetes</taxon>
        <taxon>Saprolegniales</taxon>
        <taxon>Saprolegniaceae</taxon>
        <taxon>Saprolegnia</taxon>
    </lineage>
</organism>
<dbReference type="OrthoDB" id="448087at2759"/>
<accession>T0S806</accession>
<sequence length="641" mass="72572">MTLGGDVKGKKTKESTVRSKLFRATAGLSLYEQSHLAHSVATTGNNVLETIQNMKSRSQKQKQASKESTAKFQWLHDHMHLKKIEQTATKDVDATVLRLVNSELPVNDHHDHSYEAVIAAAVTEMQTQRLGQLNVHQNDRDNRNTMRRLLASIQAEAPSKGPTWYSQVKIQLQNLMLDSIVGHHMLTEQLSAEAEACEKELQVACQALCRQHRTAGVTTPGASTEDVWTQLMAATQPQRDEDEALSDGVDPILKYNLLLEFETLQTQLEADLAGLEEGYRASMAAYGCAVEQVTATPPKHPGWTDEDHERYLKVFKDCEPKGIRNEAFLKRLEPLLPQRSRKDLAAHDQWHRTHRRHLQQTQERQADYTRQHSHIFEKAKTQLADAIETHRARQSSQAELARRAAAQAVLHEKVARFQLKRNVKAEMAAHQSEIARLEAQALQEAMEAKRKKEHELKKKLVQEHKGWQELGAIADEEAAAVARAREDEAKAAQAVINAERVQHRMDEWEHKTELQKQQLQRQQDEEAARRQALEALKLETPYAAKLAEIQIDPERTRQPTVAFQANVDAAQEPLGVHESGLFPSHGYDTDKLFKDARFKLGLALQDAGLAKTEYARQAMATISVRNAGSYRHNVQPKTQLW</sequence>
<proteinExistence type="predicted"/>
<evidence type="ECO:0000256" key="2">
    <source>
        <dbReference type="SAM" id="Coils"/>
    </source>
</evidence>
<dbReference type="Proteomes" id="UP000030762">
    <property type="component" value="Unassembled WGS sequence"/>
</dbReference>
<evidence type="ECO:0000256" key="1">
    <source>
        <dbReference type="ARBA" id="ARBA00023054"/>
    </source>
</evidence>
<keyword evidence="1 2" id="KW-0175">Coiled coil</keyword>
<name>T0S806_SAPDV</name>
<dbReference type="InParanoid" id="T0S806"/>
<dbReference type="EMBL" id="JH767140">
    <property type="protein sequence ID" value="EQC38937.1"/>
    <property type="molecule type" value="Genomic_DNA"/>
</dbReference>
<keyword evidence="4" id="KW-1185">Reference proteome</keyword>
<dbReference type="eggNOG" id="ENOG502QV5F">
    <property type="taxonomic scope" value="Eukaryota"/>
</dbReference>
<dbReference type="PANTHER" id="PTHR21549">
    <property type="entry name" value="MUTATED IN BLADDER CANCER 1"/>
    <property type="match status" value="1"/>
</dbReference>
<dbReference type="AlphaFoldDB" id="T0S806"/>
<gene>
    <name evidence="3" type="ORF">SDRG_03894</name>
</gene>
<feature type="coiled-coil region" evidence="2">
    <location>
        <begin position="491"/>
        <end position="539"/>
    </location>
</feature>
<dbReference type="VEuPathDB" id="FungiDB:SDRG_03894"/>
<dbReference type="OMA" id="DNNEDEC"/>
<reference evidence="3 4" key="1">
    <citation type="submission" date="2012-04" db="EMBL/GenBank/DDBJ databases">
        <title>The Genome Sequence of Saprolegnia declina VS20.</title>
        <authorList>
            <consortium name="The Broad Institute Genome Sequencing Platform"/>
            <person name="Russ C."/>
            <person name="Nusbaum C."/>
            <person name="Tyler B."/>
            <person name="van West P."/>
            <person name="Dieguez-Uribeondo J."/>
            <person name="de Bruijn I."/>
            <person name="Tripathy S."/>
            <person name="Jiang R."/>
            <person name="Young S.K."/>
            <person name="Zeng Q."/>
            <person name="Gargeya S."/>
            <person name="Fitzgerald M."/>
            <person name="Haas B."/>
            <person name="Abouelleil A."/>
            <person name="Alvarado L."/>
            <person name="Arachchi H.M."/>
            <person name="Berlin A."/>
            <person name="Chapman S.B."/>
            <person name="Goldberg J."/>
            <person name="Griggs A."/>
            <person name="Gujja S."/>
            <person name="Hansen M."/>
            <person name="Howarth C."/>
            <person name="Imamovic A."/>
            <person name="Larimer J."/>
            <person name="McCowen C."/>
            <person name="Montmayeur A."/>
            <person name="Murphy C."/>
            <person name="Neiman D."/>
            <person name="Pearson M."/>
            <person name="Priest M."/>
            <person name="Roberts A."/>
            <person name="Saif S."/>
            <person name="Shea T."/>
            <person name="Sisk P."/>
            <person name="Sykes S."/>
            <person name="Wortman J."/>
            <person name="Nusbaum C."/>
            <person name="Birren B."/>
        </authorList>
    </citation>
    <scope>NUCLEOTIDE SEQUENCE [LARGE SCALE GENOMIC DNA]</scope>
    <source>
        <strain evidence="3 4">VS20</strain>
    </source>
</reference>
<feature type="coiled-coil region" evidence="2">
    <location>
        <begin position="420"/>
        <end position="462"/>
    </location>
</feature>
<protein>
    <submittedName>
        <fullName evidence="3">Uncharacterized protein</fullName>
    </submittedName>
</protein>
<dbReference type="InterPro" id="IPR039902">
    <property type="entry name" value="CCDC148/CCDC112"/>
</dbReference>